<keyword evidence="2" id="KW-0472">Membrane</keyword>
<gene>
    <name evidence="5" type="primary">g8032</name>
    <name evidence="5" type="ORF">VP750_LOCUS6902</name>
</gene>
<feature type="disulfide bond" evidence="1">
    <location>
        <begin position="583"/>
        <end position="592"/>
    </location>
</feature>
<protein>
    <submittedName>
        <fullName evidence="5">G8032 protein</fullName>
    </submittedName>
</protein>
<feature type="disulfide bond" evidence="1">
    <location>
        <begin position="565"/>
        <end position="575"/>
    </location>
</feature>
<reference evidence="5 6" key="1">
    <citation type="submission" date="2024-06" db="EMBL/GenBank/DDBJ databases">
        <authorList>
            <person name="Kraege A."/>
            <person name="Thomma B."/>
        </authorList>
    </citation>
    <scope>NUCLEOTIDE SEQUENCE [LARGE SCALE GENOMIC DNA]</scope>
</reference>
<dbReference type="Gene3D" id="2.10.25.10">
    <property type="entry name" value="Laminin"/>
    <property type="match status" value="1"/>
</dbReference>
<keyword evidence="1" id="KW-0245">EGF-like domain</keyword>
<evidence type="ECO:0000259" key="4">
    <source>
        <dbReference type="PROSITE" id="PS50026"/>
    </source>
</evidence>
<organism evidence="5 6">
    <name type="scientific">Coccomyxa viridis</name>
    <dbReference type="NCBI Taxonomy" id="1274662"/>
    <lineage>
        <taxon>Eukaryota</taxon>
        <taxon>Viridiplantae</taxon>
        <taxon>Chlorophyta</taxon>
        <taxon>core chlorophytes</taxon>
        <taxon>Trebouxiophyceae</taxon>
        <taxon>Trebouxiophyceae incertae sedis</taxon>
        <taxon>Coccomyxaceae</taxon>
        <taxon>Coccomyxa</taxon>
    </lineage>
</organism>
<dbReference type="PROSITE" id="PS50026">
    <property type="entry name" value="EGF_3"/>
    <property type="match status" value="2"/>
</dbReference>
<dbReference type="Proteomes" id="UP001497392">
    <property type="component" value="Unassembled WGS sequence"/>
</dbReference>
<feature type="domain" description="EGF-like" evidence="4">
    <location>
        <begin position="400"/>
        <end position="436"/>
    </location>
</feature>
<feature type="disulfide bond" evidence="1">
    <location>
        <begin position="404"/>
        <end position="414"/>
    </location>
</feature>
<dbReference type="SMART" id="SM00181">
    <property type="entry name" value="EGF"/>
    <property type="match status" value="2"/>
</dbReference>
<evidence type="ECO:0000256" key="3">
    <source>
        <dbReference type="SAM" id="SignalP"/>
    </source>
</evidence>
<keyword evidence="2" id="KW-0812">Transmembrane</keyword>
<dbReference type="PROSITE" id="PS01186">
    <property type="entry name" value="EGF_2"/>
    <property type="match status" value="1"/>
</dbReference>
<feature type="signal peptide" evidence="3">
    <location>
        <begin position="1"/>
        <end position="33"/>
    </location>
</feature>
<accession>A0ABP1FZG8</accession>
<feature type="disulfide bond" evidence="1">
    <location>
        <begin position="426"/>
        <end position="435"/>
    </location>
</feature>
<feature type="chain" id="PRO_5046888611" evidence="3">
    <location>
        <begin position="34"/>
        <end position="846"/>
    </location>
</feature>
<feature type="domain" description="EGF-like" evidence="4">
    <location>
        <begin position="561"/>
        <end position="593"/>
    </location>
</feature>
<keyword evidence="1" id="KW-1015">Disulfide bond</keyword>
<keyword evidence="6" id="KW-1185">Reference proteome</keyword>
<proteinExistence type="predicted"/>
<evidence type="ECO:0000313" key="5">
    <source>
        <dbReference type="EMBL" id="CAL5225243.1"/>
    </source>
</evidence>
<evidence type="ECO:0000256" key="2">
    <source>
        <dbReference type="SAM" id="Phobius"/>
    </source>
</evidence>
<sequence length="846" mass="92902">MAPDASASSQSFCKRTTPLLAVIFLVLILDADGQSPGIPCNGKGHKPPGGDKCICDNALPQQGAYGYGGAECDMPIFGAVADGSDMTAGCSDHNCNFLQPEDWMCYSVPFASNKHVTSWKYLTVQLSRLSADDAGDPDLYGMFYGGSSAKPLEKATFGYDFRETSSSSHEQVVKKVKKSDVSATFDHQGVYLCIKAYGEVNLTYSLRATLSDCPADFLPSGEQLLCSSPLSGDPSEQRYTQCAPDGTCVCKPPYDKPVDNVYPLLGFEDCSARTEAVSSKELSLTHPWMKEHEQLAPKAWSFYSFDVTPEDYQVVVNVAAELDASCLEAGYFGLFAKFGQPPGWRYGEWDFRPEWDYFSERNEDIEVKFDASQPAWQQGQWFVGVNGDDSSTCKYTISISKYNCPMNCNDRGTCLISTNGTRTCDCNKGFFGEDCSSEATHLEYDVPVSKAEANFEYDFFQLPEISPAMFTHSVEVRIQASYWSSGYGEWAAARPELLLLKGDLRSQPETGNYTFKQVMQAQNTTYEIDLCPSQLKQGVWRAAIYNPMRIYKLGYNLTTTKEGRCLNNCTGHGTCSDDAICHCHDNWTGGDCSVYAKGGCDPGSRKAMPMTEAHGTCWHECRCDGAGNCAFAENQCVDFSCDNARWRRQPGKNACVQDHCTQDEWVSAESHSCLRQCVCPPDGTACALAAACDSQHFVCKNGWQRFSNGQPKCFKPGCLAGSLQETPTRSVENGQAFAVCTCSGEEQEGKEMCTVGRDESAAVTLTCSEGYMLQGASKEPGSDVLVGGRCVRASRRRVWASVLLTLLELLLGCACGAGLLYLYEYRFRKSTVNAALYHELSMDTGF</sequence>
<feature type="transmembrane region" description="Helical" evidence="2">
    <location>
        <begin position="798"/>
        <end position="823"/>
    </location>
</feature>
<dbReference type="EMBL" id="CAXHTA020000012">
    <property type="protein sequence ID" value="CAL5225243.1"/>
    <property type="molecule type" value="Genomic_DNA"/>
</dbReference>
<name>A0ABP1FZG8_9CHLO</name>
<keyword evidence="3" id="KW-0732">Signal</keyword>
<keyword evidence="2" id="KW-1133">Transmembrane helix</keyword>
<dbReference type="PROSITE" id="PS00022">
    <property type="entry name" value="EGF_1"/>
    <property type="match status" value="2"/>
</dbReference>
<dbReference type="InterPro" id="IPR000742">
    <property type="entry name" value="EGF"/>
</dbReference>
<evidence type="ECO:0000313" key="6">
    <source>
        <dbReference type="Proteomes" id="UP001497392"/>
    </source>
</evidence>
<comment type="caution">
    <text evidence="1">Lacks conserved residue(s) required for the propagation of feature annotation.</text>
</comment>
<dbReference type="Gene3D" id="2.60.120.260">
    <property type="entry name" value="Galactose-binding domain-like"/>
    <property type="match status" value="1"/>
</dbReference>
<evidence type="ECO:0000256" key="1">
    <source>
        <dbReference type="PROSITE-ProRule" id="PRU00076"/>
    </source>
</evidence>
<comment type="caution">
    <text evidence="5">The sequence shown here is derived from an EMBL/GenBank/DDBJ whole genome shotgun (WGS) entry which is preliminary data.</text>
</comment>